<evidence type="ECO:0000256" key="1">
    <source>
        <dbReference type="ARBA" id="ARBA00022553"/>
    </source>
</evidence>
<evidence type="ECO:0000313" key="4">
    <source>
        <dbReference type="EMBL" id="MBI4132297.1"/>
    </source>
</evidence>
<feature type="domain" description="Response regulatory" evidence="3">
    <location>
        <begin position="5"/>
        <end position="120"/>
    </location>
</feature>
<organism evidence="4 5">
    <name type="scientific">Candidatus Sungiibacteriota bacterium</name>
    <dbReference type="NCBI Taxonomy" id="2750080"/>
    <lineage>
        <taxon>Bacteria</taxon>
        <taxon>Candidatus Sungiibacteriota</taxon>
    </lineage>
</organism>
<dbReference type="PROSITE" id="PS50110">
    <property type="entry name" value="RESPONSE_REGULATORY"/>
    <property type="match status" value="1"/>
</dbReference>
<keyword evidence="1 2" id="KW-0597">Phosphoprotein</keyword>
<dbReference type="Proteomes" id="UP000704960">
    <property type="component" value="Unassembled WGS sequence"/>
</dbReference>
<name>A0A933DSX3_9BACT</name>
<dbReference type="PANTHER" id="PTHR44591">
    <property type="entry name" value="STRESS RESPONSE REGULATOR PROTEIN 1"/>
    <property type="match status" value="1"/>
</dbReference>
<dbReference type="InterPro" id="IPR050595">
    <property type="entry name" value="Bact_response_regulator"/>
</dbReference>
<dbReference type="AlphaFoldDB" id="A0A933DSX3"/>
<dbReference type="Gene3D" id="3.40.50.2300">
    <property type="match status" value="1"/>
</dbReference>
<evidence type="ECO:0000313" key="5">
    <source>
        <dbReference type="Proteomes" id="UP000704960"/>
    </source>
</evidence>
<dbReference type="Pfam" id="PF00072">
    <property type="entry name" value="Response_reg"/>
    <property type="match status" value="1"/>
</dbReference>
<dbReference type="SMART" id="SM00448">
    <property type="entry name" value="REC"/>
    <property type="match status" value="1"/>
</dbReference>
<dbReference type="SUPFAM" id="SSF52172">
    <property type="entry name" value="CheY-like"/>
    <property type="match status" value="1"/>
</dbReference>
<dbReference type="PANTHER" id="PTHR44591:SF19">
    <property type="entry name" value="TWO-COMPONENT RESPONSE REGULATOR-RELATED"/>
    <property type="match status" value="1"/>
</dbReference>
<protein>
    <submittedName>
        <fullName evidence="4">Response regulator</fullName>
    </submittedName>
</protein>
<evidence type="ECO:0000256" key="2">
    <source>
        <dbReference type="PROSITE-ProRule" id="PRU00169"/>
    </source>
</evidence>
<proteinExistence type="predicted"/>
<accession>A0A933DSX3</accession>
<gene>
    <name evidence="4" type="ORF">HY474_01560</name>
</gene>
<dbReference type="GO" id="GO:0000160">
    <property type="term" value="P:phosphorelay signal transduction system"/>
    <property type="evidence" value="ECO:0007669"/>
    <property type="project" value="InterPro"/>
</dbReference>
<dbReference type="InterPro" id="IPR011006">
    <property type="entry name" value="CheY-like_superfamily"/>
</dbReference>
<dbReference type="InterPro" id="IPR001789">
    <property type="entry name" value="Sig_transdc_resp-reg_receiver"/>
</dbReference>
<sequence>MSLKRILVVDDTPEVLAAIEELVRSSGYETLTAIDGETARQRLAAENTIGLVITDYQMPGMNGIELIGHVRRNYPDVKALLVTGDNSPETNARALAAGADAVFLKPVSWDDIGPKIAELLS</sequence>
<feature type="modified residue" description="4-aspartylphosphate" evidence="2">
    <location>
        <position position="55"/>
    </location>
</feature>
<dbReference type="EMBL" id="JACQMJ010000007">
    <property type="protein sequence ID" value="MBI4132297.1"/>
    <property type="molecule type" value="Genomic_DNA"/>
</dbReference>
<comment type="caution">
    <text evidence="4">The sequence shown here is derived from an EMBL/GenBank/DDBJ whole genome shotgun (WGS) entry which is preliminary data.</text>
</comment>
<reference evidence="4" key="1">
    <citation type="submission" date="2020-07" db="EMBL/GenBank/DDBJ databases">
        <title>Huge and variable diversity of episymbiotic CPR bacteria and DPANN archaea in groundwater ecosystems.</title>
        <authorList>
            <person name="He C.Y."/>
            <person name="Keren R."/>
            <person name="Whittaker M."/>
            <person name="Farag I.F."/>
            <person name="Doudna J."/>
            <person name="Cate J.H.D."/>
            <person name="Banfield J.F."/>
        </authorList>
    </citation>
    <scope>NUCLEOTIDE SEQUENCE</scope>
    <source>
        <strain evidence="4">NC_groundwater_1226_Ag_S-0.1um_59_124</strain>
    </source>
</reference>
<evidence type="ECO:0000259" key="3">
    <source>
        <dbReference type="PROSITE" id="PS50110"/>
    </source>
</evidence>